<reference evidence="9 10" key="1">
    <citation type="submission" date="2018-06" db="EMBL/GenBank/DDBJ databases">
        <authorList>
            <consortium name="Pathogen Informatics"/>
            <person name="Doyle S."/>
        </authorList>
    </citation>
    <scope>NUCLEOTIDE SEQUENCE [LARGE SCALE GENOMIC DNA]</scope>
    <source>
        <strain evidence="9 10">NCTC9075</strain>
    </source>
</reference>
<comment type="pathway">
    <text evidence="4">Polyol metabolism; glycerol fermentation; glycerone phosphate from glycerol (oxidative route): step 1/2.</text>
</comment>
<evidence type="ECO:0000256" key="3">
    <source>
        <dbReference type="ARBA" id="ARBA00023027"/>
    </source>
</evidence>
<dbReference type="Proteomes" id="UP000254181">
    <property type="component" value="Unassembled WGS sequence"/>
</dbReference>
<dbReference type="GO" id="GO:0008888">
    <property type="term" value="F:glycerol dehydrogenase (NAD+) activity"/>
    <property type="evidence" value="ECO:0007669"/>
    <property type="project" value="UniProtKB-EC"/>
</dbReference>
<dbReference type="GO" id="GO:0046872">
    <property type="term" value="F:metal ion binding"/>
    <property type="evidence" value="ECO:0007669"/>
    <property type="project" value="UniProtKB-KW"/>
</dbReference>
<dbReference type="InterPro" id="IPR016205">
    <property type="entry name" value="Glycerol_DH"/>
</dbReference>
<keyword evidence="2 9" id="KW-0560">Oxidoreductase</keyword>
<comment type="catalytic activity">
    <reaction evidence="7">
        <text>glycerol + NAD(+) = dihydroxyacetone + NADH + H(+)</text>
        <dbReference type="Rhea" id="RHEA:13769"/>
        <dbReference type="ChEBI" id="CHEBI:15378"/>
        <dbReference type="ChEBI" id="CHEBI:16016"/>
        <dbReference type="ChEBI" id="CHEBI:17754"/>
        <dbReference type="ChEBI" id="CHEBI:57540"/>
        <dbReference type="ChEBI" id="CHEBI:57945"/>
        <dbReference type="EC" id="1.1.1.6"/>
    </reaction>
</comment>
<feature type="domain" description="Alcohol dehydrogenase iron-type/glycerol dehydrogenase GldA" evidence="8">
    <location>
        <begin position="8"/>
        <end position="136"/>
    </location>
</feature>
<keyword evidence="3" id="KW-0520">NAD</keyword>
<protein>
    <recommendedName>
        <fullName evidence="6">Glycerol dehydrogenase</fullName>
        <ecNumber evidence="5">1.1.1.6</ecNumber>
    </recommendedName>
</protein>
<evidence type="ECO:0000313" key="9">
    <source>
        <dbReference type="EMBL" id="STP22408.1"/>
    </source>
</evidence>
<name>A0A377KD15_ECOLX</name>
<dbReference type="Pfam" id="PF00465">
    <property type="entry name" value="Fe-ADH"/>
    <property type="match status" value="1"/>
</dbReference>
<evidence type="ECO:0000259" key="8">
    <source>
        <dbReference type="Pfam" id="PF00465"/>
    </source>
</evidence>
<evidence type="ECO:0000256" key="2">
    <source>
        <dbReference type="ARBA" id="ARBA00023002"/>
    </source>
</evidence>
<dbReference type="SUPFAM" id="SSF56796">
    <property type="entry name" value="Dehydroquinate synthase-like"/>
    <property type="match status" value="1"/>
</dbReference>
<dbReference type="GO" id="GO:0005829">
    <property type="term" value="C:cytosol"/>
    <property type="evidence" value="ECO:0007669"/>
    <property type="project" value="TreeGrafter"/>
</dbReference>
<dbReference type="PANTHER" id="PTHR43616:SF5">
    <property type="entry name" value="GLYCEROL DEHYDROGENASE 1"/>
    <property type="match status" value="1"/>
</dbReference>
<dbReference type="InterPro" id="IPR001670">
    <property type="entry name" value="ADH_Fe/GldA"/>
</dbReference>
<dbReference type="AlphaFoldDB" id="A0A377KD15"/>
<dbReference type="EC" id="1.1.1.6" evidence="5"/>
<dbReference type="EMBL" id="UGEM01000004">
    <property type="protein sequence ID" value="STP22408.1"/>
    <property type="molecule type" value="Genomic_DNA"/>
</dbReference>
<accession>A0A377KD15</accession>
<dbReference type="PANTHER" id="PTHR43616">
    <property type="entry name" value="GLYCEROL DEHYDROGENASE"/>
    <property type="match status" value="1"/>
</dbReference>
<evidence type="ECO:0000256" key="1">
    <source>
        <dbReference type="ARBA" id="ARBA00022723"/>
    </source>
</evidence>
<evidence type="ECO:0000256" key="7">
    <source>
        <dbReference type="ARBA" id="ARBA00049006"/>
    </source>
</evidence>
<evidence type="ECO:0000256" key="5">
    <source>
        <dbReference type="ARBA" id="ARBA00039147"/>
    </source>
</evidence>
<evidence type="ECO:0000256" key="4">
    <source>
        <dbReference type="ARBA" id="ARBA00037918"/>
    </source>
</evidence>
<organism evidence="9 10">
    <name type="scientific">Escherichia coli</name>
    <dbReference type="NCBI Taxonomy" id="562"/>
    <lineage>
        <taxon>Bacteria</taxon>
        <taxon>Pseudomonadati</taxon>
        <taxon>Pseudomonadota</taxon>
        <taxon>Gammaproteobacteria</taxon>
        <taxon>Enterobacterales</taxon>
        <taxon>Enterobacteriaceae</taxon>
        <taxon>Escherichia</taxon>
    </lineage>
</organism>
<sequence length="177" mass="19328">MDKIIISPAKYIQGNGSLDNIATYAAILGTEPLIIADEFVTGLVGDRVSQSFAKENITADFDIFCGECSQNEISRIREKFNQRKYNVVIGIGGGKTLDTAKAVAYYQKIPVVVVPTIASTDAPTSSLAVIYTPEGQFSEYLFFPEKPGYGDYGYWRHFSRASASAGGRYGRCIVNLV</sequence>
<dbReference type="Gene3D" id="3.40.50.1970">
    <property type="match status" value="1"/>
</dbReference>
<gene>
    <name evidence="9" type="primary">gldA_3</name>
    <name evidence="9" type="ORF">NCTC9075_05897</name>
</gene>
<keyword evidence="1" id="KW-0479">Metal-binding</keyword>
<evidence type="ECO:0000313" key="10">
    <source>
        <dbReference type="Proteomes" id="UP000254181"/>
    </source>
</evidence>
<evidence type="ECO:0000256" key="6">
    <source>
        <dbReference type="ARBA" id="ARBA00040132"/>
    </source>
</evidence>
<proteinExistence type="predicted"/>